<dbReference type="Gene3D" id="1.10.10.10">
    <property type="entry name" value="Winged helix-like DNA-binding domain superfamily/Winged helix DNA-binding domain"/>
    <property type="match status" value="1"/>
</dbReference>
<dbReference type="InterPro" id="IPR036390">
    <property type="entry name" value="WH_DNA-bd_sf"/>
</dbReference>
<dbReference type="InterPro" id="IPR036388">
    <property type="entry name" value="WH-like_DNA-bd_sf"/>
</dbReference>
<dbReference type="SUPFAM" id="SSF46785">
    <property type="entry name" value="Winged helix' DNA-binding domain"/>
    <property type="match status" value="1"/>
</dbReference>
<dbReference type="GO" id="GO:0003677">
    <property type="term" value="F:DNA binding"/>
    <property type="evidence" value="ECO:0007669"/>
    <property type="project" value="UniProtKB-KW"/>
</dbReference>
<keyword evidence="1" id="KW-0805">Transcription regulation</keyword>
<dbReference type="SMART" id="SM01134">
    <property type="entry name" value="DeoRC"/>
    <property type="match status" value="1"/>
</dbReference>
<dbReference type="PROSITE" id="PS00894">
    <property type="entry name" value="HTH_DEOR_1"/>
    <property type="match status" value="1"/>
</dbReference>
<keyword evidence="6" id="KW-1185">Reference proteome</keyword>
<evidence type="ECO:0000313" key="6">
    <source>
        <dbReference type="Proteomes" id="UP000250222"/>
    </source>
</evidence>
<gene>
    <name evidence="5" type="ORF">SAMN05216184_103170</name>
</gene>
<dbReference type="Gene3D" id="3.40.50.1360">
    <property type="match status" value="1"/>
</dbReference>
<dbReference type="InterPro" id="IPR018356">
    <property type="entry name" value="Tscrpt_reg_HTH_DeoR_CS"/>
</dbReference>
<evidence type="ECO:0000256" key="1">
    <source>
        <dbReference type="ARBA" id="ARBA00023015"/>
    </source>
</evidence>
<accession>A0A2Y9A9P6</accession>
<name>A0A2Y9A9P6_9MICO</name>
<dbReference type="EMBL" id="UETB01000003">
    <property type="protein sequence ID" value="SSA39988.1"/>
    <property type="molecule type" value="Genomic_DNA"/>
</dbReference>
<dbReference type="Pfam" id="PF00455">
    <property type="entry name" value="DeoRC"/>
    <property type="match status" value="1"/>
</dbReference>
<evidence type="ECO:0000259" key="4">
    <source>
        <dbReference type="PROSITE" id="PS51000"/>
    </source>
</evidence>
<dbReference type="GO" id="GO:0003700">
    <property type="term" value="F:DNA-binding transcription factor activity"/>
    <property type="evidence" value="ECO:0007669"/>
    <property type="project" value="InterPro"/>
</dbReference>
<dbReference type="PRINTS" id="PR00037">
    <property type="entry name" value="HTHLACR"/>
</dbReference>
<organism evidence="5 6">
    <name type="scientific">Georgenia satyanarayanai</name>
    <dbReference type="NCBI Taxonomy" id="860221"/>
    <lineage>
        <taxon>Bacteria</taxon>
        <taxon>Bacillati</taxon>
        <taxon>Actinomycetota</taxon>
        <taxon>Actinomycetes</taxon>
        <taxon>Micrococcales</taxon>
        <taxon>Bogoriellaceae</taxon>
        <taxon>Georgenia</taxon>
    </lineage>
</organism>
<evidence type="ECO:0000256" key="2">
    <source>
        <dbReference type="ARBA" id="ARBA00023125"/>
    </source>
</evidence>
<dbReference type="InterPro" id="IPR001034">
    <property type="entry name" value="DeoR_HTH"/>
</dbReference>
<keyword evidence="2" id="KW-0238">DNA-binding</keyword>
<evidence type="ECO:0000313" key="5">
    <source>
        <dbReference type="EMBL" id="SSA39988.1"/>
    </source>
</evidence>
<feature type="domain" description="HTH deoR-type" evidence="4">
    <location>
        <begin position="28"/>
        <end position="83"/>
    </location>
</feature>
<dbReference type="PANTHER" id="PTHR30363:SF44">
    <property type="entry name" value="AGA OPERON TRANSCRIPTIONAL REPRESSOR-RELATED"/>
    <property type="match status" value="1"/>
</dbReference>
<dbReference type="SMART" id="SM00420">
    <property type="entry name" value="HTH_DEOR"/>
    <property type="match status" value="1"/>
</dbReference>
<dbReference type="InterPro" id="IPR014036">
    <property type="entry name" value="DeoR-like_C"/>
</dbReference>
<reference evidence="5 6" key="1">
    <citation type="submission" date="2016-10" db="EMBL/GenBank/DDBJ databases">
        <authorList>
            <person name="Cai Z."/>
        </authorList>
    </citation>
    <scope>NUCLEOTIDE SEQUENCE [LARGE SCALE GENOMIC DNA]</scope>
    <source>
        <strain evidence="5 6">CGMCC 1.10826</strain>
    </source>
</reference>
<dbReference type="Pfam" id="PF08220">
    <property type="entry name" value="HTH_DeoR"/>
    <property type="match status" value="1"/>
</dbReference>
<dbReference type="PANTHER" id="PTHR30363">
    <property type="entry name" value="HTH-TYPE TRANSCRIPTIONAL REGULATOR SRLR-RELATED"/>
    <property type="match status" value="1"/>
</dbReference>
<protein>
    <submittedName>
        <fullName evidence="5">Transcriptional regulator, DeoR family</fullName>
    </submittedName>
</protein>
<evidence type="ECO:0000256" key="3">
    <source>
        <dbReference type="ARBA" id="ARBA00023163"/>
    </source>
</evidence>
<keyword evidence="3" id="KW-0804">Transcription</keyword>
<dbReference type="SUPFAM" id="SSF100950">
    <property type="entry name" value="NagB/RpiA/CoA transferase-like"/>
    <property type="match status" value="1"/>
</dbReference>
<dbReference type="InterPro" id="IPR050313">
    <property type="entry name" value="Carb_Metab_HTH_regulators"/>
</dbReference>
<sequence length="293" mass="31042">MFVLEFFVCHTERMSIDRAAPTSSPLLARQRQQQILAVVSQHGGVRVADMVDQLGVSEMTIRRDITSLVRRGLVSRVHGGAVSPSRSTEEPAFALKATQHQDEKARIGRHAAARVEAGDAVALSAGTTTLAVARALVAHPDFATLTIITNSLPAADILHQAAMHAREASHPSPTIVLTGGERTPSDALVGPATIDYLRAVRVDWVFLGAHGFDPTIGLMTPNLQEAATNAALLATGRSVVAVLDSSKWGVRGVRAFCGVEDLAALVTDAEPDEETLAAAATHDFSLEIATDDH</sequence>
<dbReference type="InterPro" id="IPR037171">
    <property type="entry name" value="NagB/RpiA_transferase-like"/>
</dbReference>
<proteinExistence type="predicted"/>
<dbReference type="AlphaFoldDB" id="A0A2Y9A9P6"/>
<dbReference type="PROSITE" id="PS51000">
    <property type="entry name" value="HTH_DEOR_2"/>
    <property type="match status" value="1"/>
</dbReference>
<dbReference type="Proteomes" id="UP000250222">
    <property type="component" value="Unassembled WGS sequence"/>
</dbReference>